<comment type="caution">
    <text evidence="3">The sequence shown here is derived from an EMBL/GenBank/DDBJ whole genome shotgun (WGS) entry which is preliminary data.</text>
</comment>
<dbReference type="PANTHER" id="PTHR10039">
    <property type="entry name" value="AMELOGENIN"/>
    <property type="match status" value="1"/>
</dbReference>
<dbReference type="AlphaFoldDB" id="A0AA39YC20"/>
<dbReference type="SUPFAM" id="SSF52540">
    <property type="entry name" value="P-loop containing nucleoside triphosphate hydrolases"/>
    <property type="match status" value="1"/>
</dbReference>
<reference evidence="3" key="1">
    <citation type="submission" date="2023-06" db="EMBL/GenBank/DDBJ databases">
        <title>Genome-scale phylogeny and comparative genomics of the fungal order Sordariales.</title>
        <authorList>
            <consortium name="Lawrence Berkeley National Laboratory"/>
            <person name="Hensen N."/>
            <person name="Bonometti L."/>
            <person name="Westerberg I."/>
            <person name="Brannstrom I.O."/>
            <person name="Guillou S."/>
            <person name="Cros-Aarteil S."/>
            <person name="Calhoun S."/>
            <person name="Haridas S."/>
            <person name="Kuo A."/>
            <person name="Mondo S."/>
            <person name="Pangilinan J."/>
            <person name="Riley R."/>
            <person name="Labutti K."/>
            <person name="Andreopoulos B."/>
            <person name="Lipzen A."/>
            <person name="Chen C."/>
            <person name="Yanf M."/>
            <person name="Daum C."/>
            <person name="Ng V."/>
            <person name="Clum A."/>
            <person name="Steindorff A."/>
            <person name="Ohm R."/>
            <person name="Martin F."/>
            <person name="Silar P."/>
            <person name="Natvig D."/>
            <person name="Lalanne C."/>
            <person name="Gautier V."/>
            <person name="Ament-Velasquez S.L."/>
            <person name="Kruys A."/>
            <person name="Hutchinson M.I."/>
            <person name="Powell A.J."/>
            <person name="Barry K."/>
            <person name="Miller A.N."/>
            <person name="Grigoriev I.V."/>
            <person name="Debuchy R."/>
            <person name="Gladieux P."/>
            <person name="Thoren M.H."/>
            <person name="Johannesson H."/>
        </authorList>
    </citation>
    <scope>NUCLEOTIDE SEQUENCE</scope>
    <source>
        <strain evidence="3">SMH2532-1</strain>
    </source>
</reference>
<sequence length="937" mass="104428">MDPVTAIGLAASLITFIDFSAKVIKSSLQAYKSASAAEQHRKSGHLATDVKGIGELTSQAAQKAQQLRGGNRHVTPSEQKLCALFNECRDVGSRLLTALENLDKGSRGFLRRDVPVVKISDLEIQLHQLRQQIVLATLICLWEDSKANSQQNELIRDRLDRILAAVDGVDATTAAFAEELATIPTGASETAELVREVLIPSRPVDTYPHLAKAPEIKELEDQLRNADVSLAAPHSVYLTRLQHAILQDLEFNAMDNREDGIAGPYENTFDWVFNEGRTGNQNVGSLETWLRKDTQDVFWITGKPGSGKSTLMKYLVQHPVLVDRLEVWAGQLPLLHAGFYFWAGGSELQRSDEGLYRTILHQCLSVYPELISKVFPRRWLALSIMGTDAKLPRWKMTDLRQAMNALASENNKSLRLALFVDGLDEFAGNHKTLVEDICRFGKHYGVKFCVASRPWNVFVDAFRGAPSIRMQDLTKNDIELFIKREFENSPGFQELRPLFVEETDEILADLKLKAEGVFLWVNLVVRSLVEILRDEPSLALVRQTLADLPTDIELLYNAIWKSIDSTKAENSSKLFQLAMALDVGADGQPGQPSCDAVTIWLAYEADNPDQNIKPLSNSGENNARLVMARFLSSYTRGILEVSPLGRVNFLHRTARDWIQQPDTWEEILQKSPAKFNCKLAATRALALEATGYRETRTPKSFEAFTAAVSKILCYAGEFSDSSSFTPTSKLVEILDNLDERIVPIANHIPFPSGHFLHGTKVNFGSSTAAGTTGHWSTMFYNAPNQDIETSLISLAALFAVRPYVEDKISTVGGKQKAQRRFIIEGAALGSLQSGLSLARLPYYLLAVPYSRRLATVEILLESGWSPKSIPGLQLLLDGELEKFARLVSGRAHYVPGRTDESEESKYYQDLSELLQRHSGLLNALKGRISRSSWRKSR</sequence>
<evidence type="ECO:0000259" key="2">
    <source>
        <dbReference type="Pfam" id="PF24883"/>
    </source>
</evidence>
<dbReference type="InterPro" id="IPR027417">
    <property type="entry name" value="P-loop_NTPase"/>
</dbReference>
<dbReference type="Gene3D" id="3.40.50.300">
    <property type="entry name" value="P-loop containing nucleotide triphosphate hydrolases"/>
    <property type="match status" value="1"/>
</dbReference>
<protein>
    <recommendedName>
        <fullName evidence="2">Nephrocystin 3-like N-terminal domain-containing protein</fullName>
    </recommendedName>
</protein>
<accession>A0AA39YC20</accession>
<dbReference type="EMBL" id="JAULSV010000003">
    <property type="protein sequence ID" value="KAK0649773.1"/>
    <property type="molecule type" value="Genomic_DNA"/>
</dbReference>
<dbReference type="InterPro" id="IPR056884">
    <property type="entry name" value="NPHP3-like_N"/>
</dbReference>
<feature type="domain" description="Nephrocystin 3-like N-terminal" evidence="2">
    <location>
        <begin position="286"/>
        <end position="453"/>
    </location>
</feature>
<name>A0AA39YC20_9PEZI</name>
<dbReference type="PANTHER" id="PTHR10039:SF5">
    <property type="entry name" value="NACHT DOMAIN-CONTAINING PROTEIN"/>
    <property type="match status" value="1"/>
</dbReference>
<keyword evidence="4" id="KW-1185">Reference proteome</keyword>
<evidence type="ECO:0000256" key="1">
    <source>
        <dbReference type="ARBA" id="ARBA00022737"/>
    </source>
</evidence>
<gene>
    <name evidence="3" type="ORF">B0T16DRAFT_410696</name>
</gene>
<dbReference type="Proteomes" id="UP001174936">
    <property type="component" value="Unassembled WGS sequence"/>
</dbReference>
<organism evidence="3 4">
    <name type="scientific">Cercophora newfieldiana</name>
    <dbReference type="NCBI Taxonomy" id="92897"/>
    <lineage>
        <taxon>Eukaryota</taxon>
        <taxon>Fungi</taxon>
        <taxon>Dikarya</taxon>
        <taxon>Ascomycota</taxon>
        <taxon>Pezizomycotina</taxon>
        <taxon>Sordariomycetes</taxon>
        <taxon>Sordariomycetidae</taxon>
        <taxon>Sordariales</taxon>
        <taxon>Lasiosphaeriaceae</taxon>
        <taxon>Cercophora</taxon>
    </lineage>
</organism>
<evidence type="ECO:0000313" key="3">
    <source>
        <dbReference type="EMBL" id="KAK0649773.1"/>
    </source>
</evidence>
<proteinExistence type="predicted"/>
<dbReference type="Pfam" id="PF24883">
    <property type="entry name" value="NPHP3_N"/>
    <property type="match status" value="1"/>
</dbReference>
<keyword evidence="1" id="KW-0677">Repeat</keyword>
<evidence type="ECO:0000313" key="4">
    <source>
        <dbReference type="Proteomes" id="UP001174936"/>
    </source>
</evidence>